<dbReference type="GO" id="GO:0016874">
    <property type="term" value="F:ligase activity"/>
    <property type="evidence" value="ECO:0007669"/>
    <property type="project" value="UniProtKB-KW"/>
</dbReference>
<proteinExistence type="predicted"/>
<evidence type="ECO:0000313" key="4">
    <source>
        <dbReference type="Proteomes" id="UP000325296"/>
    </source>
</evidence>
<dbReference type="OrthoDB" id="9787658at2"/>
<reference evidence="2 3" key="1">
    <citation type="submission" date="2016-10" db="EMBL/GenBank/DDBJ databases">
        <authorList>
            <person name="Varghese N."/>
            <person name="Submissions S."/>
        </authorList>
    </citation>
    <scope>NUCLEOTIDE SEQUENCE [LARGE SCALE GENOMIC DNA]</scope>
    <source>
        <strain evidence="2 3">BS2771</strain>
    </source>
</reference>
<dbReference type="EMBL" id="VUOL01000009">
    <property type="protein sequence ID" value="KAA2228841.1"/>
    <property type="molecule type" value="Genomic_DNA"/>
</dbReference>
<evidence type="ECO:0000313" key="3">
    <source>
        <dbReference type="Proteomes" id="UP000199620"/>
    </source>
</evidence>
<dbReference type="Proteomes" id="UP000199620">
    <property type="component" value="Chromosome I"/>
</dbReference>
<dbReference type="EMBL" id="LT629800">
    <property type="protein sequence ID" value="SDV10538.1"/>
    <property type="molecule type" value="Genomic_DNA"/>
</dbReference>
<dbReference type="Gene3D" id="3.40.50.12780">
    <property type="entry name" value="N-terminal domain of ligase-like"/>
    <property type="match status" value="1"/>
</dbReference>
<gene>
    <name evidence="1" type="ORF">F1720_16630</name>
    <name evidence="2" type="ORF">SAMN04490181_4936</name>
</gene>
<accession>A0A5B2UQ90</accession>
<dbReference type="RefSeq" id="WP_090292762.1">
    <property type="nucleotide sequence ID" value="NZ_BMNU01000009.1"/>
</dbReference>
<dbReference type="AlphaFoldDB" id="A0A5B2UQ90"/>
<evidence type="ECO:0000313" key="1">
    <source>
        <dbReference type="EMBL" id="KAA2228841.1"/>
    </source>
</evidence>
<dbReference type="Proteomes" id="UP000325296">
    <property type="component" value="Unassembled WGS sequence"/>
</dbReference>
<reference evidence="1 4" key="2">
    <citation type="submission" date="2019-09" db="EMBL/GenBank/DDBJ databases">
        <title>Draft genome sequence of Pseudomonas brenneri CCUG 51514(T).</title>
        <authorList>
            <person name="Tunovic T."/>
            <person name="Pineiro-Iglesias B."/>
            <person name="Unosson C."/>
            <person name="Inganas E."/>
            <person name="Ohlen M."/>
            <person name="Cardew S."/>
            <person name="Jensie-Markopoulos S."/>
            <person name="Salva-Serra F."/>
            <person name="Jaen-Luchoro D."/>
            <person name="Svensson-Stadler L."/>
            <person name="Chun J."/>
            <person name="Moore E."/>
        </authorList>
    </citation>
    <scope>NUCLEOTIDE SEQUENCE [LARGE SCALE GENOMIC DNA]</scope>
    <source>
        <strain evidence="1 4">CCUG 51514</strain>
    </source>
</reference>
<name>A0A5B2UQ90_9PSED</name>
<keyword evidence="3" id="KW-1185">Reference proteome</keyword>
<organism evidence="1 4">
    <name type="scientific">Pseudomonas brenneri</name>
    <dbReference type="NCBI Taxonomy" id="129817"/>
    <lineage>
        <taxon>Bacteria</taxon>
        <taxon>Pseudomonadati</taxon>
        <taxon>Pseudomonadota</taxon>
        <taxon>Gammaproteobacteria</taxon>
        <taxon>Pseudomonadales</taxon>
        <taxon>Pseudomonadaceae</taxon>
        <taxon>Pseudomonas</taxon>
    </lineage>
</organism>
<sequence length="321" mass="35150">MSLEHVFSTSGSTSAPRQWVRTRWQMEQEARMILGAWAPGVTDILSFAPTEHSYGMILGQVGADVTKARLQRCSLEKLVLPDLQVTGPTVILCIASTWTLLPSLLKRLAPQVPVLVLHSASTLPSKAYEVVNRFAGGNVRFVEILGSTETGAIAHRPIAEASMPWTVFEDVALLSPIGVESRLKVHSLRIARAAGNRVAALTHQSDDWILAGEREQFQWLGRASQLIKINGVRQDLGVLRAELGAATQCQHLTCVPLRDELRGEAYEVLFSSPTLSEASITLAIERLGVHFPKPVQIRRVEYLPLSASGKPQAWAIQQTGN</sequence>
<dbReference type="InterPro" id="IPR042099">
    <property type="entry name" value="ANL_N_sf"/>
</dbReference>
<keyword evidence="1" id="KW-0436">Ligase</keyword>
<dbReference type="SUPFAM" id="SSF56801">
    <property type="entry name" value="Acetyl-CoA synthetase-like"/>
    <property type="match status" value="1"/>
</dbReference>
<evidence type="ECO:0000313" key="2">
    <source>
        <dbReference type="EMBL" id="SDV10538.1"/>
    </source>
</evidence>
<protein>
    <submittedName>
        <fullName evidence="1">Long-chain fatty acid--CoA ligase</fullName>
    </submittedName>
</protein>